<evidence type="ECO:0000313" key="11">
    <source>
        <dbReference type="Proteomes" id="UP001177003"/>
    </source>
</evidence>
<feature type="compositionally biased region" description="Basic and acidic residues" evidence="6">
    <location>
        <begin position="376"/>
        <end position="390"/>
    </location>
</feature>
<keyword evidence="5" id="KW-0539">Nucleus</keyword>
<protein>
    <recommendedName>
        <fullName evidence="12">DNA repair protein RAD4</fullName>
    </recommendedName>
</protein>
<dbReference type="GO" id="GO:0003684">
    <property type="term" value="F:damaged DNA binding"/>
    <property type="evidence" value="ECO:0007669"/>
    <property type="project" value="InterPro"/>
</dbReference>
<dbReference type="EMBL" id="OX465078">
    <property type="protein sequence ID" value="CAI9272053.1"/>
    <property type="molecule type" value="Genomic_DNA"/>
</dbReference>
<keyword evidence="4" id="KW-0234">DNA repair</keyword>
<gene>
    <name evidence="10" type="ORF">LSALG_LOCUS12298</name>
</gene>
<dbReference type="InterPro" id="IPR018327">
    <property type="entry name" value="BHD_2"/>
</dbReference>
<evidence type="ECO:0008006" key="12">
    <source>
        <dbReference type="Google" id="ProtNLM"/>
    </source>
</evidence>
<evidence type="ECO:0000313" key="10">
    <source>
        <dbReference type="EMBL" id="CAI9272053.1"/>
    </source>
</evidence>
<keyword evidence="3" id="KW-0227">DNA damage</keyword>
<dbReference type="Gene3D" id="3.30.70.2460">
    <property type="entry name" value="Rad4, beta-hairpin domain BHD3"/>
    <property type="match status" value="1"/>
</dbReference>
<evidence type="ECO:0000256" key="1">
    <source>
        <dbReference type="ARBA" id="ARBA00004123"/>
    </source>
</evidence>
<evidence type="ECO:0000259" key="8">
    <source>
        <dbReference type="SMART" id="SM01031"/>
    </source>
</evidence>
<evidence type="ECO:0000256" key="4">
    <source>
        <dbReference type="ARBA" id="ARBA00023204"/>
    </source>
</evidence>
<dbReference type="SMART" id="SM01031">
    <property type="entry name" value="BHD_2"/>
    <property type="match status" value="1"/>
</dbReference>
<feature type="compositionally biased region" description="Basic and acidic residues" evidence="6">
    <location>
        <begin position="18"/>
        <end position="28"/>
    </location>
</feature>
<dbReference type="Pfam" id="PF10405">
    <property type="entry name" value="BHD_3"/>
    <property type="match status" value="1"/>
</dbReference>
<dbReference type="PANTHER" id="PTHR12135">
    <property type="entry name" value="DNA REPAIR PROTEIN XP-C / RAD4"/>
    <property type="match status" value="1"/>
</dbReference>
<evidence type="ECO:0000259" key="7">
    <source>
        <dbReference type="SMART" id="SM01030"/>
    </source>
</evidence>
<dbReference type="SMART" id="SM01030">
    <property type="entry name" value="BHD_1"/>
    <property type="match status" value="1"/>
</dbReference>
<dbReference type="GO" id="GO:0006289">
    <property type="term" value="P:nucleotide-excision repair"/>
    <property type="evidence" value="ECO:0007669"/>
    <property type="project" value="InterPro"/>
</dbReference>
<feature type="compositionally biased region" description="Basic residues" evidence="6">
    <location>
        <begin position="1"/>
        <end position="12"/>
    </location>
</feature>
<dbReference type="InterPro" id="IPR018325">
    <property type="entry name" value="Rad4/PNGase_transGLS-fold"/>
</dbReference>
<feature type="region of interest" description="Disordered" evidence="6">
    <location>
        <begin position="295"/>
        <end position="390"/>
    </location>
</feature>
<feature type="region of interest" description="Disordered" evidence="6">
    <location>
        <begin position="90"/>
        <end position="109"/>
    </location>
</feature>
<dbReference type="InterPro" id="IPR018328">
    <property type="entry name" value="Rad4_beta-hairpin_dom3"/>
</dbReference>
<evidence type="ECO:0000256" key="2">
    <source>
        <dbReference type="ARBA" id="ARBA00009525"/>
    </source>
</evidence>
<proteinExistence type="inferred from homology"/>
<evidence type="ECO:0000256" key="5">
    <source>
        <dbReference type="ARBA" id="ARBA00023242"/>
    </source>
</evidence>
<dbReference type="Gene3D" id="2.20.20.110">
    <property type="entry name" value="Rad4, beta-hairpin domain BHD1"/>
    <property type="match status" value="1"/>
</dbReference>
<dbReference type="GO" id="GO:0006298">
    <property type="term" value="P:mismatch repair"/>
    <property type="evidence" value="ECO:0007669"/>
    <property type="project" value="TreeGrafter"/>
</dbReference>
<comment type="similarity">
    <text evidence="2">Belongs to the XPC family.</text>
</comment>
<dbReference type="GO" id="GO:0000111">
    <property type="term" value="C:nucleotide-excision repair factor 2 complex"/>
    <property type="evidence" value="ECO:0007669"/>
    <property type="project" value="TreeGrafter"/>
</dbReference>
<evidence type="ECO:0000256" key="3">
    <source>
        <dbReference type="ARBA" id="ARBA00022763"/>
    </source>
</evidence>
<accession>A0AA35W193</accession>
<feature type="compositionally biased region" description="Polar residues" evidence="6">
    <location>
        <begin position="312"/>
        <end position="335"/>
    </location>
</feature>
<feature type="domain" description="Rad4 beta-hairpin" evidence="8">
    <location>
        <begin position="624"/>
        <end position="686"/>
    </location>
</feature>
<dbReference type="InterPro" id="IPR004583">
    <property type="entry name" value="DNA_repair_Rad4"/>
</dbReference>
<feature type="domain" description="Rad4 beta-hairpin" evidence="9">
    <location>
        <begin position="693"/>
        <end position="767"/>
    </location>
</feature>
<feature type="compositionally biased region" description="Polar residues" evidence="6">
    <location>
        <begin position="344"/>
        <end position="358"/>
    </location>
</feature>
<dbReference type="Pfam" id="PF03835">
    <property type="entry name" value="Rad4"/>
    <property type="match status" value="1"/>
</dbReference>
<dbReference type="Pfam" id="PF10404">
    <property type="entry name" value="BHD_2"/>
    <property type="match status" value="1"/>
</dbReference>
<feature type="domain" description="Rad4 beta-hairpin" evidence="7">
    <location>
        <begin position="571"/>
        <end position="622"/>
    </location>
</feature>
<dbReference type="InterPro" id="IPR042488">
    <property type="entry name" value="Rad4_BHD3_sf"/>
</dbReference>
<evidence type="ECO:0000256" key="6">
    <source>
        <dbReference type="SAM" id="MobiDB-lite"/>
    </source>
</evidence>
<evidence type="ECO:0000259" key="9">
    <source>
        <dbReference type="SMART" id="SM01032"/>
    </source>
</evidence>
<dbReference type="SUPFAM" id="SSF54001">
    <property type="entry name" value="Cysteine proteinases"/>
    <property type="match status" value="1"/>
</dbReference>
<sequence>MKTRNQAKRKRQPYGQDDTNKEAGDDPKANGTLANITPQKNTPQKGINKFQKRVASRGLKGKDINFDSASKLESLSKGKEKQVKVNIGSQNIPNTKAPLNTDDGKSSMQVKSESEDVMADSDWEDGPNSNLNSEIDHQNHINNNISIEIDASPGDNTAKRKPVRRASAEEKEVAELVHRTHLLCLLARGRVIDSACNDPLIQASLLSLLPTKFLKLSEATNLTVDALTPLVNWFHSNFRVRSSSSERSFHSALATALGTQEGTPEEVAALSVAMFRSLNLLTRFVSILDAASLKPDADKSDDMSPRRKTGTGVFQSSTIMVTRSTKPSTSSNKQSPPLDVDNIASIQNNQTPETSIKPSFQSQSQSQTISPVDDQSNERRVDLGSKRKGDLEFEMQMQMALSATATKTSEISNTDSLNISPLKKLKKIRCEEDPSSSSSSLSSISTAIGSRKVGAPLYWAEVYLNGKWVHVDTINATIDGENKVEALVTACKSSLRYVVAFNGQGAKDVTRRYCAKWYKIASHRVNSTWWDAVLAPLKDLESKTTQGIGLSDNLRNERASLEDMELETKALTEPLPTNQQAYRSHHLYAIERWLTKYQILHPKGPILGFCSGHPVYPRASVQILHTKEKWLREGLQLKVNELPVKVLKRSVKVNKGKVTDDEDDCVGPTGTIHLYGKWQTEPLCLPHAQNGIVPKNERGQVDVWSEKCLPPGTVHLGFPRIFNVAKRLNVDYAPAMVGFEFKNGRSYPLYNGIVVCSEFKDMILDAYGEEEERRGEEERRKNEAKALSRWYQLLSSIVTRQRLNNRYAKPEEVSSCHKNDVDKTNDSFDHCSTSVNTQDVQKLISLQENDDVAQMFEDDHEHVFVNGSLDVENSVRKKSCRCGFSIEVEEM</sequence>
<feature type="compositionally biased region" description="Polar residues" evidence="6">
    <location>
        <begin position="32"/>
        <end position="45"/>
    </location>
</feature>
<dbReference type="Pfam" id="PF10403">
    <property type="entry name" value="BHD_1"/>
    <property type="match status" value="1"/>
</dbReference>
<dbReference type="AlphaFoldDB" id="A0AA35W193"/>
<dbReference type="InterPro" id="IPR036985">
    <property type="entry name" value="Transglutaminase-like_sf"/>
</dbReference>
<dbReference type="Gene3D" id="3.90.260.10">
    <property type="entry name" value="Transglutaminase-like"/>
    <property type="match status" value="1"/>
</dbReference>
<dbReference type="Proteomes" id="UP001177003">
    <property type="component" value="Chromosome 2"/>
</dbReference>
<dbReference type="InterPro" id="IPR018326">
    <property type="entry name" value="Rad4_beta-hairpin_dom1"/>
</dbReference>
<name>A0AA35W193_LACSI</name>
<feature type="region of interest" description="Disordered" evidence="6">
    <location>
        <begin position="1"/>
        <end position="47"/>
    </location>
</feature>
<dbReference type="GO" id="GO:0003697">
    <property type="term" value="F:single-stranded DNA binding"/>
    <property type="evidence" value="ECO:0007669"/>
    <property type="project" value="TreeGrafter"/>
</dbReference>
<dbReference type="InterPro" id="IPR038765">
    <property type="entry name" value="Papain-like_cys_pep_sf"/>
</dbReference>
<keyword evidence="11" id="KW-1185">Reference proteome</keyword>
<dbReference type="GO" id="GO:0005737">
    <property type="term" value="C:cytoplasm"/>
    <property type="evidence" value="ECO:0007669"/>
    <property type="project" value="TreeGrafter"/>
</dbReference>
<reference evidence="10" key="1">
    <citation type="submission" date="2023-04" db="EMBL/GenBank/DDBJ databases">
        <authorList>
            <person name="Vijverberg K."/>
            <person name="Xiong W."/>
            <person name="Schranz E."/>
        </authorList>
    </citation>
    <scope>NUCLEOTIDE SEQUENCE</scope>
</reference>
<dbReference type="PANTHER" id="PTHR12135:SF0">
    <property type="entry name" value="DNA REPAIR PROTEIN COMPLEMENTING XP-C CELLS"/>
    <property type="match status" value="1"/>
</dbReference>
<dbReference type="GO" id="GO:0071942">
    <property type="term" value="C:XPC complex"/>
    <property type="evidence" value="ECO:0007669"/>
    <property type="project" value="TreeGrafter"/>
</dbReference>
<dbReference type="SMART" id="SM01032">
    <property type="entry name" value="BHD_3"/>
    <property type="match status" value="1"/>
</dbReference>
<comment type="subcellular location">
    <subcellularLocation>
        <location evidence="1">Nucleus</location>
    </subcellularLocation>
</comment>
<organism evidence="10 11">
    <name type="scientific">Lactuca saligna</name>
    <name type="common">Willowleaf lettuce</name>
    <dbReference type="NCBI Taxonomy" id="75948"/>
    <lineage>
        <taxon>Eukaryota</taxon>
        <taxon>Viridiplantae</taxon>
        <taxon>Streptophyta</taxon>
        <taxon>Embryophyta</taxon>
        <taxon>Tracheophyta</taxon>
        <taxon>Spermatophyta</taxon>
        <taxon>Magnoliopsida</taxon>
        <taxon>eudicotyledons</taxon>
        <taxon>Gunneridae</taxon>
        <taxon>Pentapetalae</taxon>
        <taxon>asterids</taxon>
        <taxon>campanulids</taxon>
        <taxon>Asterales</taxon>
        <taxon>Asteraceae</taxon>
        <taxon>Cichorioideae</taxon>
        <taxon>Cichorieae</taxon>
        <taxon>Lactucinae</taxon>
        <taxon>Lactuca</taxon>
    </lineage>
</organism>
<dbReference type="FunFam" id="3.30.70.2460:FF:000001">
    <property type="entry name" value="DNA repair protein Rad4 family"/>
    <property type="match status" value="1"/>
</dbReference>
<feature type="compositionally biased region" description="Basic and acidic residues" evidence="6">
    <location>
        <begin position="295"/>
        <end position="305"/>
    </location>
</feature>